<dbReference type="SUPFAM" id="SSF47769">
    <property type="entry name" value="SAM/Pointed domain"/>
    <property type="match status" value="1"/>
</dbReference>
<evidence type="ECO:0000313" key="3">
    <source>
        <dbReference type="EMBL" id="WAR17887.1"/>
    </source>
</evidence>
<dbReference type="SUPFAM" id="SSF52266">
    <property type="entry name" value="SGNH hydrolase"/>
    <property type="match status" value="1"/>
</dbReference>
<keyword evidence="4" id="KW-1185">Reference proteome</keyword>
<reference evidence="3" key="1">
    <citation type="submission" date="2022-11" db="EMBL/GenBank/DDBJ databases">
        <title>Centuries of genome instability and evolution in soft-shell clam transmissible cancer (bioRxiv).</title>
        <authorList>
            <person name="Hart S.F.M."/>
            <person name="Yonemitsu M.A."/>
            <person name="Giersch R.M."/>
            <person name="Beal B.F."/>
            <person name="Arriagada G."/>
            <person name="Davis B.W."/>
            <person name="Ostrander E.A."/>
            <person name="Goff S.P."/>
            <person name="Metzger M.J."/>
        </authorList>
    </citation>
    <scope>NUCLEOTIDE SEQUENCE</scope>
    <source>
        <strain evidence="3">MELC-2E11</strain>
        <tissue evidence="3">Siphon/mantle</tissue>
    </source>
</reference>
<dbReference type="SMART" id="SM00454">
    <property type="entry name" value="SAM"/>
    <property type="match status" value="1"/>
</dbReference>
<name>A0ABY7F6S2_MYAAR</name>
<dbReference type="InterPro" id="IPR013761">
    <property type="entry name" value="SAM/pointed_sf"/>
</dbReference>
<dbReference type="Proteomes" id="UP001164746">
    <property type="component" value="Chromosome 10"/>
</dbReference>
<feature type="region of interest" description="Disordered" evidence="1">
    <location>
        <begin position="457"/>
        <end position="507"/>
    </location>
</feature>
<dbReference type="PANTHER" id="PTHR14454">
    <property type="entry name" value="GRB2-ASSOCIATED AND REGULATOR OF MAPK PROTEIN FAMILY MEMBER"/>
    <property type="match status" value="1"/>
</dbReference>
<dbReference type="EMBL" id="CP111021">
    <property type="protein sequence ID" value="WAR17887.1"/>
    <property type="molecule type" value="Genomic_DNA"/>
</dbReference>
<feature type="compositionally biased region" description="Low complexity" evidence="1">
    <location>
        <begin position="475"/>
        <end position="484"/>
    </location>
</feature>
<evidence type="ECO:0000259" key="2">
    <source>
        <dbReference type="PROSITE" id="PS50105"/>
    </source>
</evidence>
<gene>
    <name evidence="3" type="ORF">MAR_032481</name>
</gene>
<organism evidence="3 4">
    <name type="scientific">Mya arenaria</name>
    <name type="common">Soft-shell clam</name>
    <dbReference type="NCBI Taxonomy" id="6604"/>
    <lineage>
        <taxon>Eukaryota</taxon>
        <taxon>Metazoa</taxon>
        <taxon>Spiralia</taxon>
        <taxon>Lophotrochozoa</taxon>
        <taxon>Mollusca</taxon>
        <taxon>Bivalvia</taxon>
        <taxon>Autobranchia</taxon>
        <taxon>Heteroconchia</taxon>
        <taxon>Euheterodonta</taxon>
        <taxon>Imparidentia</taxon>
        <taxon>Neoheterodontei</taxon>
        <taxon>Myida</taxon>
        <taxon>Myoidea</taxon>
        <taxon>Myidae</taxon>
        <taxon>Mya</taxon>
    </lineage>
</organism>
<dbReference type="Gene3D" id="1.10.150.50">
    <property type="entry name" value="Transcription Factor, Ets-1"/>
    <property type="match status" value="1"/>
</dbReference>
<protein>
    <recommendedName>
        <fullName evidence="2">SAM domain-containing protein</fullName>
    </recommendedName>
</protein>
<dbReference type="Pfam" id="PF07647">
    <property type="entry name" value="SAM_2"/>
    <property type="match status" value="1"/>
</dbReference>
<dbReference type="PROSITE" id="PS50105">
    <property type="entry name" value="SAM_DOMAIN"/>
    <property type="match status" value="1"/>
</dbReference>
<feature type="domain" description="SAM" evidence="2">
    <location>
        <begin position="585"/>
        <end position="639"/>
    </location>
</feature>
<dbReference type="InterPro" id="IPR052281">
    <property type="entry name" value="GAREM"/>
</dbReference>
<proteinExistence type="predicted"/>
<sequence>MKSCLNRYVFMNAGGNDIDGQCRPEEIATNIMRLVSELKQRGTERVWVSAIVQRGRFPAHTNMTPTKIRKSVNERLKKALVDDYVDMGKRLTFTRHYDRDLIGSPGQKGRWHGRVSWNSSKIPGSPHLNSTMDDYIVEKKEYSPKDFYEKFSKKLPIIVMITQGYCGEIQGDTFDRGMERTIAEILQEQTLPCVVEFPKKKSITVGNRIINTDNIPEIDLTGTFDEIYLLGNNIDSDTLETVVIHVPLYLTQLRLAVVTGHKNKSEDEWHAFLKDLAYHCDFFSYDTCYGNPEMAHYKEQFSAKDWAVYSYVEPCSYINFWSLVHKPYANVNSAKKEDEIICVGESFDGMDGYEPIEIFTKPNTSKLKTLSSQQIKQPKPFMPLPAEEPDIDIYENSENLLDQVKENKHGDVEPNRDGSCDLEQNILLAKARLKPVKAKPESNTTAQEKYNMFTGAELKKKTQAARPKNPPAPGSKPKISIKPKGWLKSSDPPENLGKTNFPKSDLKSRKLAQNVQQPKLFSPDNTAVPSNERPSAMVAPITVDKKASEHKFQIPEAQYIVARVPEKDTQIGLPVVKIPEDVCNLTVPEVTGYLKRLNLSSYAEQFLDNDVDGVLLTGLTKNDLMSDFGMKGVEAQKIINFCKEAHLPKK</sequence>
<accession>A0ABY7F6S2</accession>
<evidence type="ECO:0000256" key="1">
    <source>
        <dbReference type="SAM" id="MobiDB-lite"/>
    </source>
</evidence>
<dbReference type="InterPro" id="IPR001660">
    <property type="entry name" value="SAM"/>
</dbReference>
<dbReference type="Gene3D" id="3.40.50.1110">
    <property type="entry name" value="SGNH hydrolase"/>
    <property type="match status" value="1"/>
</dbReference>
<dbReference type="PANTHER" id="PTHR14454:SF11">
    <property type="entry name" value="SERRANO, ISOFORM F"/>
    <property type="match status" value="1"/>
</dbReference>
<evidence type="ECO:0000313" key="4">
    <source>
        <dbReference type="Proteomes" id="UP001164746"/>
    </source>
</evidence>
<dbReference type="InterPro" id="IPR036514">
    <property type="entry name" value="SGNH_hydro_sf"/>
</dbReference>